<evidence type="ECO:0000313" key="5">
    <source>
        <dbReference type="EMBL" id="KAK7605474.1"/>
    </source>
</evidence>
<keyword evidence="3" id="KW-0812">Transmembrane</keyword>
<dbReference type="Gene3D" id="3.10.120.10">
    <property type="entry name" value="Cytochrome b5-like heme/steroid binding domain"/>
    <property type="match status" value="1"/>
</dbReference>
<keyword evidence="3" id="KW-1133">Transmembrane helix</keyword>
<evidence type="ECO:0000256" key="3">
    <source>
        <dbReference type="SAM" id="Phobius"/>
    </source>
</evidence>
<gene>
    <name evidence="5" type="ORF">V9T40_007332</name>
</gene>
<feature type="region of interest" description="Disordered" evidence="2">
    <location>
        <begin position="163"/>
        <end position="185"/>
    </location>
</feature>
<evidence type="ECO:0000256" key="1">
    <source>
        <dbReference type="ARBA" id="ARBA00038357"/>
    </source>
</evidence>
<evidence type="ECO:0000259" key="4">
    <source>
        <dbReference type="SMART" id="SM01117"/>
    </source>
</evidence>
<dbReference type="EMBL" id="JBBCAQ010000002">
    <property type="protein sequence ID" value="KAK7605474.1"/>
    <property type="molecule type" value="Genomic_DNA"/>
</dbReference>
<feature type="transmembrane region" description="Helical" evidence="3">
    <location>
        <begin position="20"/>
        <end position="39"/>
    </location>
</feature>
<dbReference type="InterPro" id="IPR050577">
    <property type="entry name" value="MAPR/NEUFC/NENF-like"/>
</dbReference>
<organism evidence="5 6">
    <name type="scientific">Parthenolecanium corni</name>
    <dbReference type="NCBI Taxonomy" id="536013"/>
    <lineage>
        <taxon>Eukaryota</taxon>
        <taxon>Metazoa</taxon>
        <taxon>Ecdysozoa</taxon>
        <taxon>Arthropoda</taxon>
        <taxon>Hexapoda</taxon>
        <taxon>Insecta</taxon>
        <taxon>Pterygota</taxon>
        <taxon>Neoptera</taxon>
        <taxon>Paraneoptera</taxon>
        <taxon>Hemiptera</taxon>
        <taxon>Sternorrhyncha</taxon>
        <taxon>Coccoidea</taxon>
        <taxon>Coccidae</taxon>
        <taxon>Parthenolecanium</taxon>
    </lineage>
</organism>
<evidence type="ECO:0000256" key="2">
    <source>
        <dbReference type="SAM" id="MobiDB-lite"/>
    </source>
</evidence>
<evidence type="ECO:0000313" key="6">
    <source>
        <dbReference type="Proteomes" id="UP001367676"/>
    </source>
</evidence>
<reference evidence="5 6" key="1">
    <citation type="submission" date="2024-03" db="EMBL/GenBank/DDBJ databases">
        <title>Adaptation during the transition from Ophiocordyceps entomopathogen to insect associate is accompanied by gene loss and intensified selection.</title>
        <authorList>
            <person name="Ward C.M."/>
            <person name="Onetto C.A."/>
            <person name="Borneman A.R."/>
        </authorList>
    </citation>
    <scope>NUCLEOTIDE SEQUENCE [LARGE SCALE GENOMIC DNA]</scope>
    <source>
        <strain evidence="5">AWRI1</strain>
        <tissue evidence="5">Single Adult Female</tissue>
    </source>
</reference>
<dbReference type="Proteomes" id="UP001367676">
    <property type="component" value="Unassembled WGS sequence"/>
</dbReference>
<dbReference type="GO" id="GO:0005783">
    <property type="term" value="C:endoplasmic reticulum"/>
    <property type="evidence" value="ECO:0007669"/>
    <property type="project" value="TreeGrafter"/>
</dbReference>
<dbReference type="GO" id="GO:0016020">
    <property type="term" value="C:membrane"/>
    <property type="evidence" value="ECO:0007669"/>
    <property type="project" value="TreeGrafter"/>
</dbReference>
<proteinExistence type="inferred from homology"/>
<dbReference type="SMART" id="SM01117">
    <property type="entry name" value="Cyt-b5"/>
    <property type="match status" value="1"/>
</dbReference>
<comment type="similarity">
    <text evidence="1">Belongs to the cytochrome b5 family. MAPR subfamily.</text>
</comment>
<comment type="caution">
    <text evidence="5">The sequence shown here is derived from an EMBL/GenBank/DDBJ whole genome shotgun (WGS) entry which is preliminary data.</text>
</comment>
<dbReference type="FunFam" id="3.10.120.10:FF:000003">
    <property type="entry name" value="membrane-associated progesterone receptor component 1"/>
    <property type="match status" value="1"/>
</dbReference>
<dbReference type="InterPro" id="IPR001199">
    <property type="entry name" value="Cyt_B5-like_heme/steroid-bd"/>
</dbReference>
<keyword evidence="6" id="KW-1185">Reference proteome</keyword>
<dbReference type="InterPro" id="IPR036400">
    <property type="entry name" value="Cyt_B5-like_heme/steroid_sf"/>
</dbReference>
<dbReference type="Pfam" id="PF00173">
    <property type="entry name" value="Cyt-b5"/>
    <property type="match status" value="1"/>
</dbReference>
<name>A0AAN9U3G7_9HEMI</name>
<dbReference type="AlphaFoldDB" id="A0AAN9U3G7"/>
<dbReference type="PANTHER" id="PTHR10281">
    <property type="entry name" value="MEMBRANE-ASSOCIATED PROGESTERONE RECEPTOR COMPONENT-RELATED"/>
    <property type="match status" value="1"/>
</dbReference>
<feature type="domain" description="Cytochrome b5 heme-binding" evidence="4">
    <location>
        <begin position="61"/>
        <end position="159"/>
    </location>
</feature>
<dbReference type="PANTHER" id="PTHR10281:SF106">
    <property type="entry name" value="IP06960P-RELATED"/>
    <property type="match status" value="1"/>
</dbReference>
<keyword evidence="3" id="KW-0472">Membrane</keyword>
<accession>A0AAN9U3G7</accession>
<dbReference type="SUPFAM" id="SSF55856">
    <property type="entry name" value="Cytochrome b5-like heme/steroid binding domain"/>
    <property type="match status" value="1"/>
</dbReference>
<protein>
    <recommendedName>
        <fullName evidence="4">Cytochrome b5 heme-binding domain-containing protein</fullName>
    </recommendedName>
</protein>
<sequence length="185" mass="21014">MTAGDPTVEQASTVTSLSTYLVNLTLIAIIIYLIYKIFIQREPEIRVKREPSLPPMKKRDFTLEELKEFDGKSREDGRILVAVNGKVFDVTKGKMHYGPQGPYSVFAGRDASRGLATFSLENSNDQYDDLSDLQPHEMESVLEWEMQFKEKYDYVGRLLKPGESHNCYSDEETESAEAASKSKDD</sequence>